<evidence type="ECO:0000256" key="1">
    <source>
        <dbReference type="SAM" id="Phobius"/>
    </source>
</evidence>
<dbReference type="Proteomes" id="UP000609027">
    <property type="component" value="Unassembled WGS sequence"/>
</dbReference>
<feature type="transmembrane region" description="Helical" evidence="1">
    <location>
        <begin position="66"/>
        <end position="86"/>
    </location>
</feature>
<feature type="transmembrane region" description="Helical" evidence="1">
    <location>
        <begin position="40"/>
        <end position="59"/>
    </location>
</feature>
<name>A0A927DR79_KLEPN</name>
<dbReference type="AlphaFoldDB" id="A0A927DR79"/>
<keyword evidence="1" id="KW-1133">Transmembrane helix</keyword>
<evidence type="ECO:0000313" key="3">
    <source>
        <dbReference type="EMBL" id="MBD3715573.1"/>
    </source>
</evidence>
<reference evidence="3" key="1">
    <citation type="submission" date="2020-07" db="EMBL/GenBank/DDBJ databases">
        <title>Clinical and genomic characterization of carbapenemase-producing Enterobacterales causing secondary infections during the COVID-19 crisis at a New York City hospital.</title>
        <authorList>
            <person name="Gomez-Simmonds A."/>
            <person name="Annavajhala M.K."/>
            <person name="Uhlemann A.-C."/>
        </authorList>
    </citation>
    <scope>NUCLEOTIDE SEQUENCE</scope>
    <source>
        <strain evidence="3">KP1827</strain>
        <strain evidence="2">NK1597</strain>
        <strain evidence="4">NK1607</strain>
    </source>
</reference>
<protein>
    <submittedName>
        <fullName evidence="3">Uncharacterized protein</fullName>
    </submittedName>
</protein>
<keyword evidence="1" id="KW-0472">Membrane</keyword>
<comment type="caution">
    <text evidence="3">The sequence shown here is derived from an EMBL/GenBank/DDBJ whole genome shotgun (WGS) entry which is preliminary data.</text>
</comment>
<gene>
    <name evidence="3" type="ORF">IE979_01330</name>
    <name evidence="2" type="ORF">IE991_29775</name>
    <name evidence="4" type="ORF">IE992_30275</name>
</gene>
<dbReference type="EMBL" id="JACXTI010000005">
    <property type="protein sequence ID" value="MBD3701569.1"/>
    <property type="molecule type" value="Genomic_DNA"/>
</dbReference>
<evidence type="ECO:0000313" key="4">
    <source>
        <dbReference type="EMBL" id="MBD3721846.1"/>
    </source>
</evidence>
<sequence length="117" mass="13010">MTYAIFLLVTAVCAFGLNYLTNKICSGTGMINQSGGSNVHALRCITSFLLLLVSLWLPVKPAVINLAVEFAALVNFIASVTLYTVANFREKRRLKNKEKKKKLLKRIIHDIASHFPS</sequence>
<accession>A0A927DR79</accession>
<evidence type="ECO:0000313" key="5">
    <source>
        <dbReference type="Proteomes" id="UP000639195"/>
    </source>
</evidence>
<evidence type="ECO:0000313" key="2">
    <source>
        <dbReference type="EMBL" id="MBD3701569.1"/>
    </source>
</evidence>
<dbReference type="Proteomes" id="UP000639195">
    <property type="component" value="Unassembled WGS sequence"/>
</dbReference>
<keyword evidence="1" id="KW-0812">Transmembrane</keyword>
<dbReference type="EMBL" id="JACXSW010000002">
    <property type="protein sequence ID" value="MBD3715573.1"/>
    <property type="molecule type" value="Genomic_DNA"/>
</dbReference>
<proteinExistence type="predicted"/>
<dbReference type="EMBL" id="JACXTJ010000009">
    <property type="protein sequence ID" value="MBD3721846.1"/>
    <property type="molecule type" value="Genomic_DNA"/>
</dbReference>
<organism evidence="3 5">
    <name type="scientific">Klebsiella pneumoniae</name>
    <dbReference type="NCBI Taxonomy" id="573"/>
    <lineage>
        <taxon>Bacteria</taxon>
        <taxon>Pseudomonadati</taxon>
        <taxon>Pseudomonadota</taxon>
        <taxon>Gammaproteobacteria</taxon>
        <taxon>Enterobacterales</taxon>
        <taxon>Enterobacteriaceae</taxon>
        <taxon>Klebsiella/Raoultella group</taxon>
        <taxon>Klebsiella</taxon>
        <taxon>Klebsiella pneumoniae complex</taxon>
    </lineage>
</organism>
<dbReference type="Proteomes" id="UP000631473">
    <property type="component" value="Unassembled WGS sequence"/>
</dbReference>